<evidence type="ECO:0000313" key="4">
    <source>
        <dbReference type="EMBL" id="KAF9819412.1"/>
    </source>
</evidence>
<evidence type="ECO:0000259" key="2">
    <source>
        <dbReference type="Pfam" id="PF00501"/>
    </source>
</evidence>
<evidence type="ECO:0000313" key="5">
    <source>
        <dbReference type="Proteomes" id="UP000639403"/>
    </source>
</evidence>
<dbReference type="PANTHER" id="PTHR43201:SF30">
    <property type="entry name" value="AMP-DEPENDENT SYNTHETASE_LIGASE DOMAIN-CONTAINING PROTEIN"/>
    <property type="match status" value="1"/>
</dbReference>
<dbReference type="InterPro" id="IPR020845">
    <property type="entry name" value="AMP-binding_CS"/>
</dbReference>
<sequence>MPFFLRRPCLTQSLALWRSRRSIALSAVQGPSHPPLVSQTLPAYFAQEVLAKHGSRPALVARSESPRPHGGPRSRNMERTHHLAWDYEEFNDNIQALARGLLNLGVKKGDRVGVVMGNNSAYASLQWACASIGAILVTLNPAYRLPELIATLKLVGVSHLIVVPRIRSSAYVSMLSEALPDLRNSPAGNIQEPALPELRHLVIVDNTGDLKQFQEEIGDVKCAVDFREILVWREDSAERRRVKDIAAGLNEDDVINLQFTSGTTGLPKAVSLTHRNLLNNGISIGEHMRLTPSDILCNVPPLFHCFDMCLPSFIYTRLVLGNLAAWTHGASIVYPSQIFDPRAIVDALVAERCTALHGVPTHFLGVLAEVRARREAGENMDMSTLRTGIAAGTSIPIELMKRLIADLNLTELTVAYGMTGYSPVSFQTTWDDPVDKRVETVGRILPHVRAKVVDVEDKIVPVGTPGEIVVSGYLLQKGYWEDPEQTARVMQKDGDGVLWMYTGDEGILDEDGYLRIVGRIKDIIIRGGENLFPVQIENVLTAHPAIHEAAAVAVPDERYGEVVGAWTVREPTALSTLTREDVRALVADNMNPQNAPAWVWFAGEDGVPSDMPKTASGKVQKHILREWVRDLARKGVGSVRSSKV</sequence>
<dbReference type="InterPro" id="IPR025110">
    <property type="entry name" value="AMP-bd_C"/>
</dbReference>
<dbReference type="InterPro" id="IPR045851">
    <property type="entry name" value="AMP-bd_C_sf"/>
</dbReference>
<dbReference type="SUPFAM" id="SSF56801">
    <property type="entry name" value="Acetyl-CoA synthetase-like"/>
    <property type="match status" value="1"/>
</dbReference>
<gene>
    <name evidence="4" type="ORF">IEO21_02155</name>
</gene>
<dbReference type="InterPro" id="IPR042099">
    <property type="entry name" value="ANL_N_sf"/>
</dbReference>
<dbReference type="GO" id="GO:0006631">
    <property type="term" value="P:fatty acid metabolic process"/>
    <property type="evidence" value="ECO:0007669"/>
    <property type="project" value="TreeGrafter"/>
</dbReference>
<dbReference type="Pfam" id="PF13193">
    <property type="entry name" value="AMP-binding_C"/>
    <property type="match status" value="1"/>
</dbReference>
<dbReference type="Proteomes" id="UP000639403">
    <property type="component" value="Unassembled WGS sequence"/>
</dbReference>
<dbReference type="PROSITE" id="PS00455">
    <property type="entry name" value="AMP_BINDING"/>
    <property type="match status" value="1"/>
</dbReference>
<evidence type="ECO:0008006" key="6">
    <source>
        <dbReference type="Google" id="ProtNLM"/>
    </source>
</evidence>
<dbReference type="Pfam" id="PF00501">
    <property type="entry name" value="AMP-binding"/>
    <property type="match status" value="1"/>
</dbReference>
<feature type="region of interest" description="Disordered" evidence="1">
    <location>
        <begin position="57"/>
        <end position="76"/>
    </location>
</feature>
<dbReference type="Gene3D" id="3.30.300.30">
    <property type="match status" value="1"/>
</dbReference>
<organism evidence="4 5">
    <name type="scientific">Rhodonia placenta</name>
    <dbReference type="NCBI Taxonomy" id="104341"/>
    <lineage>
        <taxon>Eukaryota</taxon>
        <taxon>Fungi</taxon>
        <taxon>Dikarya</taxon>
        <taxon>Basidiomycota</taxon>
        <taxon>Agaricomycotina</taxon>
        <taxon>Agaricomycetes</taxon>
        <taxon>Polyporales</taxon>
        <taxon>Adustoporiaceae</taxon>
        <taxon>Rhodonia</taxon>
    </lineage>
</organism>
<dbReference type="EMBL" id="JADOXO010000019">
    <property type="protein sequence ID" value="KAF9819412.1"/>
    <property type="molecule type" value="Genomic_DNA"/>
</dbReference>
<feature type="domain" description="AMP-dependent synthetase/ligase" evidence="2">
    <location>
        <begin position="82"/>
        <end position="480"/>
    </location>
</feature>
<dbReference type="GO" id="GO:0031956">
    <property type="term" value="F:medium-chain fatty acid-CoA ligase activity"/>
    <property type="evidence" value="ECO:0007669"/>
    <property type="project" value="TreeGrafter"/>
</dbReference>
<protein>
    <recommendedName>
        <fullName evidence="6">Acetyl-CoA synthetase-like protein</fullName>
    </recommendedName>
</protein>
<name>A0A8H7P8F3_9APHY</name>
<accession>A0A8H7P8F3</accession>
<comment type="caution">
    <text evidence="4">The sequence shown here is derived from an EMBL/GenBank/DDBJ whole genome shotgun (WGS) entry which is preliminary data.</text>
</comment>
<dbReference type="Gene3D" id="3.40.50.12780">
    <property type="entry name" value="N-terminal domain of ligase-like"/>
    <property type="match status" value="1"/>
</dbReference>
<reference evidence="4" key="1">
    <citation type="submission" date="2020-11" db="EMBL/GenBank/DDBJ databases">
        <authorList>
            <person name="Koelle M."/>
            <person name="Horta M.A.C."/>
            <person name="Nowrousian M."/>
            <person name="Ohm R.A."/>
            <person name="Benz P."/>
            <person name="Pilgard A."/>
        </authorList>
    </citation>
    <scope>NUCLEOTIDE SEQUENCE</scope>
    <source>
        <strain evidence="4">FPRL280</strain>
    </source>
</reference>
<evidence type="ECO:0000256" key="1">
    <source>
        <dbReference type="SAM" id="MobiDB-lite"/>
    </source>
</evidence>
<dbReference type="InterPro" id="IPR000873">
    <property type="entry name" value="AMP-dep_synth/lig_dom"/>
</dbReference>
<dbReference type="PANTHER" id="PTHR43201">
    <property type="entry name" value="ACYL-COA SYNTHETASE"/>
    <property type="match status" value="1"/>
</dbReference>
<proteinExistence type="predicted"/>
<dbReference type="AlphaFoldDB" id="A0A8H7P8F3"/>
<feature type="domain" description="AMP-binding enzyme C-terminal" evidence="3">
    <location>
        <begin position="535"/>
        <end position="618"/>
    </location>
</feature>
<reference evidence="4" key="2">
    <citation type="journal article" name="Front. Microbiol.">
        <title>Degradative Capacity of Two Strains of Rhodonia placenta: From Phenotype to Genotype.</title>
        <authorList>
            <person name="Kolle M."/>
            <person name="Horta M.A.C."/>
            <person name="Nowrousian M."/>
            <person name="Ohm R.A."/>
            <person name="Benz J.P."/>
            <person name="Pilgard A."/>
        </authorList>
    </citation>
    <scope>NUCLEOTIDE SEQUENCE</scope>
    <source>
        <strain evidence="4">FPRL280</strain>
    </source>
</reference>
<evidence type="ECO:0000259" key="3">
    <source>
        <dbReference type="Pfam" id="PF13193"/>
    </source>
</evidence>